<keyword evidence="8 10" id="KW-0320">Glycogen biosynthesis</keyword>
<dbReference type="InterPro" id="IPR004193">
    <property type="entry name" value="Glyco_hydro_13_N"/>
</dbReference>
<dbReference type="PANTHER" id="PTHR43651:SF3">
    <property type="entry name" value="1,4-ALPHA-GLUCAN-BRANCHING ENZYME"/>
    <property type="match status" value="1"/>
</dbReference>
<proteinExistence type="inferred from homology"/>
<keyword evidence="14" id="KW-1185">Reference proteome</keyword>
<dbReference type="GO" id="GO:0005829">
    <property type="term" value="C:cytosol"/>
    <property type="evidence" value="ECO:0007669"/>
    <property type="project" value="TreeGrafter"/>
</dbReference>
<dbReference type="GO" id="GO:0043169">
    <property type="term" value="F:cation binding"/>
    <property type="evidence" value="ECO:0007669"/>
    <property type="project" value="InterPro"/>
</dbReference>
<comment type="subunit">
    <text evidence="10">Monomer.</text>
</comment>
<comment type="function">
    <text evidence="2 10">Catalyzes the formation of the alpha-1,6-glucosidic linkages in glycogen by scission of a 1,4-alpha-linked oligosaccharide from growing alpha-1,4-glucan chains and the subsequent attachment of the oligosaccharide to the alpha-1,6 position.</text>
</comment>
<evidence type="ECO:0000313" key="14">
    <source>
        <dbReference type="Proteomes" id="UP000184035"/>
    </source>
</evidence>
<dbReference type="Gene3D" id="2.60.40.1180">
    <property type="entry name" value="Golgi alpha-mannosidase II"/>
    <property type="match status" value="1"/>
</dbReference>
<dbReference type="PIRSF" id="PIRSF000463">
    <property type="entry name" value="GlgB"/>
    <property type="match status" value="1"/>
</dbReference>
<dbReference type="InterPro" id="IPR014756">
    <property type="entry name" value="Ig_E-set"/>
</dbReference>
<dbReference type="SUPFAM" id="SSF51445">
    <property type="entry name" value="(Trans)glycosidases"/>
    <property type="match status" value="1"/>
</dbReference>
<dbReference type="InterPro" id="IPR044143">
    <property type="entry name" value="GlgB_N_E_set_prok"/>
</dbReference>
<feature type="active site" description="Nucleophile" evidence="11">
    <location>
        <position position="405"/>
    </location>
</feature>
<reference evidence="13 14" key="1">
    <citation type="submission" date="2016-11" db="EMBL/GenBank/DDBJ databases">
        <authorList>
            <person name="Jaros S."/>
            <person name="Januszkiewicz K."/>
            <person name="Wedrychowicz H."/>
        </authorList>
    </citation>
    <scope>NUCLEOTIDE SEQUENCE [LARGE SCALE GENOMIC DNA]</scope>
    <source>
        <strain evidence="13 14">DSM 2631</strain>
    </source>
</reference>
<dbReference type="Gene3D" id="2.60.40.10">
    <property type="entry name" value="Immunoglobulins"/>
    <property type="match status" value="1"/>
</dbReference>
<evidence type="ECO:0000256" key="1">
    <source>
        <dbReference type="ARBA" id="ARBA00000826"/>
    </source>
</evidence>
<dbReference type="CDD" id="cd11322">
    <property type="entry name" value="AmyAc_Glg_BE"/>
    <property type="match status" value="1"/>
</dbReference>
<feature type="domain" description="Glycosyl hydrolase family 13 catalytic" evidence="12">
    <location>
        <begin position="195"/>
        <end position="581"/>
    </location>
</feature>
<dbReference type="FunFam" id="3.20.20.80:FF:000003">
    <property type="entry name" value="1,4-alpha-glucan branching enzyme GlgB"/>
    <property type="match status" value="1"/>
</dbReference>
<evidence type="ECO:0000259" key="12">
    <source>
        <dbReference type="SMART" id="SM00642"/>
    </source>
</evidence>
<protein>
    <recommendedName>
        <fullName evidence="10">1,4-alpha-glucan branching enzyme GlgB</fullName>
        <ecNumber evidence="10">2.4.1.18</ecNumber>
    </recommendedName>
    <alternativeName>
        <fullName evidence="10">1,4-alpha-D-glucan:1,4-alpha-D-glucan 6-glucosyl-transferase</fullName>
    </alternativeName>
    <alternativeName>
        <fullName evidence="10">Alpha-(1-&gt;4)-glucan branching enzyme</fullName>
    </alternativeName>
    <alternativeName>
        <fullName evidence="10">Glycogen branching enzyme</fullName>
        <shortName evidence="10">BE</shortName>
    </alternativeName>
</protein>
<dbReference type="InterPro" id="IPR006048">
    <property type="entry name" value="A-amylase/branching_C"/>
</dbReference>
<dbReference type="HAMAP" id="MF_00685">
    <property type="entry name" value="GlgB"/>
    <property type="match status" value="1"/>
</dbReference>
<evidence type="ECO:0000256" key="8">
    <source>
        <dbReference type="ARBA" id="ARBA00023056"/>
    </source>
</evidence>
<comment type="similarity">
    <text evidence="4 10">Belongs to the glycosyl hydrolase 13 family. GlgB subfamily.</text>
</comment>
<dbReference type="SUPFAM" id="SSF81296">
    <property type="entry name" value="E set domains"/>
    <property type="match status" value="1"/>
</dbReference>
<evidence type="ECO:0000256" key="6">
    <source>
        <dbReference type="ARBA" id="ARBA00022676"/>
    </source>
</evidence>
<comment type="pathway">
    <text evidence="3 10">Glycan biosynthesis; glycogen biosynthesis.</text>
</comment>
<comment type="catalytic activity">
    <reaction evidence="1 10">
        <text>Transfers a segment of a (1-&gt;4)-alpha-D-glucan chain to a primary hydroxy group in a similar glucan chain.</text>
        <dbReference type="EC" id="2.4.1.18"/>
    </reaction>
</comment>
<dbReference type="Pfam" id="PF02806">
    <property type="entry name" value="Alpha-amylase_C"/>
    <property type="match status" value="1"/>
</dbReference>
<dbReference type="Proteomes" id="UP000184035">
    <property type="component" value="Unassembled WGS sequence"/>
</dbReference>
<sequence>MNREKHNDKRILDKNIISSEINYKEADLSLNKDKKENIIINSRKKKNGIYENDIYLFHEGKNYSSYNFLGAHLKTEKKIKGVKFTTWAPNAKSVTVVGDFCNWDIKEENKLQKVTDEGLWTVFIPHMEEGMIYKLAIERKDGQVVLKSDPYGVASEIRPNTASKIYKPKYRWGDKKWRDNLKNFNPLKSPINVYEVHLGSWKKKDDGSFYSYKELAELLPNYVYEMGYTHVEILPIMEHPLDASWGYQITGFYCPTSRYGKGEDFKFLIDSFHKQGIGVILDWVPGHFCKDIHGLYKFDGNHGYEYEDYLKAENEGWGTANFDLGRNEVRSFLISNALYWFREFHIDGLRVDAVANMLYLDFCKESGKWAVNEHGGNENIQAIEFLKLLNDAVFCEYPNALMIAEESSTWPNVTKKTKDGGLGFNFKWNMGWMNDMLKYIEVDPIFRKDIHNSVTFSMMYHYSENYILSISHDEVVHGKKSLLNKNWGDYWNKFAGLRNFIAYMMGHPGKKTIFMGAELGEFIEWRENEELEWSLIEKYPMHKSTQQFFKDINTLYKNNNSLWKYDYEHRGFQWIDADNSEKSIFIFMRKGEKEEDTLIFISNFTPVVYYDFKVGVPYLSEYEEVLNTDSEAYGGSGQIVSEVLTSKKEPYNNQNYSINVKVPPMATLILKTINIKKEYKVKDLLDESVKK</sequence>
<dbReference type="GO" id="GO:0004553">
    <property type="term" value="F:hydrolase activity, hydrolyzing O-glycosyl compounds"/>
    <property type="evidence" value="ECO:0007669"/>
    <property type="project" value="InterPro"/>
</dbReference>
<keyword evidence="7 10" id="KW-0808">Transferase</keyword>
<dbReference type="UniPathway" id="UPA00164"/>
<dbReference type="Pfam" id="PF02922">
    <property type="entry name" value="CBM_48"/>
    <property type="match status" value="1"/>
</dbReference>
<evidence type="ECO:0000256" key="11">
    <source>
        <dbReference type="PIRSR" id="PIRSR000463-1"/>
    </source>
</evidence>
<dbReference type="NCBIfam" id="NF008967">
    <property type="entry name" value="PRK12313.1"/>
    <property type="match status" value="1"/>
</dbReference>
<dbReference type="Pfam" id="PF00128">
    <property type="entry name" value="Alpha-amylase"/>
    <property type="match status" value="1"/>
</dbReference>
<dbReference type="SMART" id="SM00642">
    <property type="entry name" value="Aamy"/>
    <property type="match status" value="1"/>
</dbReference>
<feature type="active site" description="Proton donor" evidence="10">
    <location>
        <position position="405"/>
    </location>
</feature>
<dbReference type="InterPro" id="IPR013783">
    <property type="entry name" value="Ig-like_fold"/>
</dbReference>
<gene>
    <name evidence="10" type="primary">glgB</name>
    <name evidence="13" type="ORF">SAMN05443638_13513</name>
</gene>
<dbReference type="InterPro" id="IPR006407">
    <property type="entry name" value="GlgB"/>
</dbReference>
<evidence type="ECO:0000313" key="13">
    <source>
        <dbReference type="EMBL" id="SHF11809.1"/>
    </source>
</evidence>
<dbReference type="GO" id="GO:0005978">
    <property type="term" value="P:glycogen biosynthetic process"/>
    <property type="evidence" value="ECO:0007669"/>
    <property type="project" value="UniProtKB-UniRule"/>
</dbReference>
<dbReference type="InterPro" id="IPR037439">
    <property type="entry name" value="Branching_enzy"/>
</dbReference>
<dbReference type="InterPro" id="IPR013780">
    <property type="entry name" value="Glyco_hydro_b"/>
</dbReference>
<keyword evidence="5 10" id="KW-0321">Glycogen metabolism</keyword>
<dbReference type="EMBL" id="FQVM01000035">
    <property type="protein sequence ID" value="SHF11809.1"/>
    <property type="molecule type" value="Genomic_DNA"/>
</dbReference>
<dbReference type="NCBIfam" id="NF003811">
    <property type="entry name" value="PRK05402.1"/>
    <property type="match status" value="1"/>
</dbReference>
<evidence type="ECO:0000256" key="3">
    <source>
        <dbReference type="ARBA" id="ARBA00004964"/>
    </source>
</evidence>
<dbReference type="STRING" id="1533.SAMN05443638_13513"/>
<dbReference type="RefSeq" id="WP_072897580.1">
    <property type="nucleotide sequence ID" value="NZ_UAVV01000005.1"/>
</dbReference>
<dbReference type="PANTHER" id="PTHR43651">
    <property type="entry name" value="1,4-ALPHA-GLUCAN-BRANCHING ENZYME"/>
    <property type="match status" value="1"/>
</dbReference>
<name>A0A1M4Z166_9CLOT</name>
<dbReference type="GO" id="GO:0003844">
    <property type="term" value="F:1,4-alpha-glucan branching enzyme activity"/>
    <property type="evidence" value="ECO:0007669"/>
    <property type="project" value="UniProtKB-UniRule"/>
</dbReference>
<evidence type="ECO:0000256" key="10">
    <source>
        <dbReference type="HAMAP-Rule" id="MF_00685"/>
    </source>
</evidence>
<evidence type="ECO:0000256" key="9">
    <source>
        <dbReference type="ARBA" id="ARBA00023277"/>
    </source>
</evidence>
<dbReference type="FunFam" id="2.60.40.1180:FF:000002">
    <property type="entry name" value="1,4-alpha-glucan branching enzyme GlgB"/>
    <property type="match status" value="1"/>
</dbReference>
<evidence type="ECO:0000256" key="5">
    <source>
        <dbReference type="ARBA" id="ARBA00022600"/>
    </source>
</evidence>
<organism evidence="13 14">
    <name type="scientific">Clostridium fallax</name>
    <dbReference type="NCBI Taxonomy" id="1533"/>
    <lineage>
        <taxon>Bacteria</taxon>
        <taxon>Bacillati</taxon>
        <taxon>Bacillota</taxon>
        <taxon>Clostridia</taxon>
        <taxon>Eubacteriales</taxon>
        <taxon>Clostridiaceae</taxon>
        <taxon>Clostridium</taxon>
    </lineage>
</organism>
<dbReference type="NCBIfam" id="TIGR01515">
    <property type="entry name" value="branching_enzym"/>
    <property type="match status" value="1"/>
</dbReference>
<dbReference type="Gene3D" id="3.20.20.80">
    <property type="entry name" value="Glycosidases"/>
    <property type="match status" value="1"/>
</dbReference>
<keyword evidence="9 10" id="KW-0119">Carbohydrate metabolism</keyword>
<dbReference type="SUPFAM" id="SSF51011">
    <property type="entry name" value="Glycosyl hydrolase domain"/>
    <property type="match status" value="1"/>
</dbReference>
<accession>A0A1M4Z166</accession>
<dbReference type="AlphaFoldDB" id="A0A1M4Z166"/>
<keyword evidence="6 10" id="KW-0328">Glycosyltransferase</keyword>
<dbReference type="CDD" id="cd02855">
    <property type="entry name" value="E_set_GBE_prok_N"/>
    <property type="match status" value="1"/>
</dbReference>
<evidence type="ECO:0000256" key="4">
    <source>
        <dbReference type="ARBA" id="ARBA00009000"/>
    </source>
</evidence>
<dbReference type="InterPro" id="IPR017853">
    <property type="entry name" value="GH"/>
</dbReference>
<dbReference type="EC" id="2.4.1.18" evidence="10"/>
<feature type="active site" description="Nucleophile" evidence="10 11">
    <location>
        <position position="352"/>
    </location>
</feature>
<evidence type="ECO:0000256" key="7">
    <source>
        <dbReference type="ARBA" id="ARBA00022679"/>
    </source>
</evidence>
<evidence type="ECO:0000256" key="2">
    <source>
        <dbReference type="ARBA" id="ARBA00002953"/>
    </source>
</evidence>
<dbReference type="InterPro" id="IPR006047">
    <property type="entry name" value="GH13_cat_dom"/>
</dbReference>